<keyword evidence="5 13" id="KW-0001">2Fe-2S</keyword>
<keyword evidence="7 13" id="KW-1278">Translocase</keyword>
<dbReference type="PROSITE" id="PS51085">
    <property type="entry name" value="2FE2S_FER_2"/>
    <property type="match status" value="1"/>
</dbReference>
<evidence type="ECO:0000256" key="6">
    <source>
        <dbReference type="ARBA" id="ARBA00022723"/>
    </source>
</evidence>
<evidence type="ECO:0000313" key="17">
    <source>
        <dbReference type="EMBL" id="MBI3129282.1"/>
    </source>
</evidence>
<dbReference type="CDD" id="cd00207">
    <property type="entry name" value="fer2"/>
    <property type="match status" value="1"/>
</dbReference>
<dbReference type="PROSITE" id="PS51669">
    <property type="entry name" value="4FE4S_MOW_BIS_MGD"/>
    <property type="match status" value="1"/>
</dbReference>
<dbReference type="InterPro" id="IPR000283">
    <property type="entry name" value="NADH_UbQ_OxRdtase_75kDa_su_CS"/>
</dbReference>
<dbReference type="SMART" id="SM00926">
    <property type="entry name" value="Molybdop_Fe4S4"/>
    <property type="match status" value="1"/>
</dbReference>
<evidence type="ECO:0000256" key="13">
    <source>
        <dbReference type="RuleBase" id="RU003525"/>
    </source>
</evidence>
<evidence type="ECO:0000259" key="15">
    <source>
        <dbReference type="PROSITE" id="PS51669"/>
    </source>
</evidence>
<evidence type="ECO:0000256" key="10">
    <source>
        <dbReference type="ARBA" id="ARBA00023027"/>
    </source>
</evidence>
<dbReference type="InterPro" id="IPR054351">
    <property type="entry name" value="NADH_UbQ_OxRdtase_ferredoxin"/>
</dbReference>
<comment type="function">
    <text evidence="13">NDH-1 shuttles electrons from NADH, via FMN and iron-sulfur (Fe-S) centers, to quinones in the respiratory chain. Couples the redox reaction to proton translocation (for every two electrons transferred, four hydrogen ions are translocated across the cytoplasmic membrane), and thus conserves the redox energy in a proton gradient.</text>
</comment>
<dbReference type="InterPro" id="IPR001041">
    <property type="entry name" value="2Fe-2S_ferredoxin-type"/>
</dbReference>
<evidence type="ECO:0000256" key="9">
    <source>
        <dbReference type="ARBA" id="ARBA00023014"/>
    </source>
</evidence>
<dbReference type="Gene3D" id="3.40.50.740">
    <property type="match status" value="1"/>
</dbReference>
<dbReference type="InterPro" id="IPR006656">
    <property type="entry name" value="Mopterin_OxRdtase"/>
</dbReference>
<evidence type="ECO:0000259" key="14">
    <source>
        <dbReference type="PROSITE" id="PS51085"/>
    </source>
</evidence>
<evidence type="ECO:0000256" key="8">
    <source>
        <dbReference type="ARBA" id="ARBA00023004"/>
    </source>
</evidence>
<comment type="cofactor">
    <cofactor evidence="1 13">
        <name>[4Fe-4S] cluster</name>
        <dbReference type="ChEBI" id="CHEBI:49883"/>
    </cofactor>
</comment>
<evidence type="ECO:0000256" key="12">
    <source>
        <dbReference type="ARBA" id="ARBA00047712"/>
    </source>
</evidence>
<dbReference type="Gene3D" id="3.30.70.20">
    <property type="match status" value="1"/>
</dbReference>
<dbReference type="FunFam" id="3.30.70.20:FF:000002">
    <property type="entry name" value="NADH-ubiquinone oxidoreductase 75 kDa subunit"/>
    <property type="match status" value="1"/>
</dbReference>
<dbReference type="GO" id="GO:0051539">
    <property type="term" value="F:4 iron, 4 sulfur cluster binding"/>
    <property type="evidence" value="ECO:0007669"/>
    <property type="project" value="UniProtKB-KW"/>
</dbReference>
<comment type="subcellular location">
    <subcellularLocation>
        <location evidence="2">Membrane</location>
    </subcellularLocation>
</comment>
<comment type="catalytic activity">
    <reaction evidence="12 13">
        <text>a quinone + NADH + 5 H(+)(in) = a quinol + NAD(+) + 4 H(+)(out)</text>
        <dbReference type="Rhea" id="RHEA:57888"/>
        <dbReference type="ChEBI" id="CHEBI:15378"/>
        <dbReference type="ChEBI" id="CHEBI:24646"/>
        <dbReference type="ChEBI" id="CHEBI:57540"/>
        <dbReference type="ChEBI" id="CHEBI:57945"/>
        <dbReference type="ChEBI" id="CHEBI:132124"/>
    </reaction>
</comment>
<dbReference type="GO" id="GO:0016020">
    <property type="term" value="C:membrane"/>
    <property type="evidence" value="ECO:0007669"/>
    <property type="project" value="UniProtKB-SubCell"/>
</dbReference>
<comment type="caution">
    <text evidence="17">The sequence shown here is derived from an EMBL/GenBank/DDBJ whole genome shotgun (WGS) entry which is preliminary data.</text>
</comment>
<gene>
    <name evidence="17" type="primary">nuoG</name>
    <name evidence="17" type="ORF">HYZ11_16865</name>
</gene>
<dbReference type="PANTHER" id="PTHR43105">
    <property type="entry name" value="RESPIRATORY NITRATE REDUCTASE"/>
    <property type="match status" value="1"/>
</dbReference>
<dbReference type="InterPro" id="IPR006963">
    <property type="entry name" value="Mopterin_OxRdtase_4Fe-4S_dom"/>
</dbReference>
<proteinExistence type="inferred from homology"/>
<dbReference type="GO" id="GO:0008137">
    <property type="term" value="F:NADH dehydrogenase (ubiquinone) activity"/>
    <property type="evidence" value="ECO:0007669"/>
    <property type="project" value="UniProtKB-UniRule"/>
</dbReference>
<feature type="domain" description="4Fe-4S His(Cys)3-ligated-type" evidence="16">
    <location>
        <begin position="89"/>
        <end position="128"/>
    </location>
</feature>
<dbReference type="Proteomes" id="UP000782312">
    <property type="component" value="Unassembled WGS sequence"/>
</dbReference>
<name>A0A932MQ46_UNCTE</name>
<dbReference type="PROSITE" id="PS00641">
    <property type="entry name" value="COMPLEX1_75K_1"/>
    <property type="match status" value="1"/>
</dbReference>
<comment type="cofactor">
    <cofactor evidence="13">
        <name>[2Fe-2S] cluster</name>
        <dbReference type="ChEBI" id="CHEBI:190135"/>
    </cofactor>
    <text evidence="13">Binds 1 [2Fe-2S] cluster per subunit.</text>
</comment>
<dbReference type="SUPFAM" id="SSF54292">
    <property type="entry name" value="2Fe-2S ferredoxin-like"/>
    <property type="match status" value="1"/>
</dbReference>
<evidence type="ECO:0000256" key="5">
    <source>
        <dbReference type="ARBA" id="ARBA00022714"/>
    </source>
</evidence>
<dbReference type="GO" id="GO:0042773">
    <property type="term" value="P:ATP synthesis coupled electron transport"/>
    <property type="evidence" value="ECO:0007669"/>
    <property type="project" value="InterPro"/>
</dbReference>
<dbReference type="GO" id="GO:0046872">
    <property type="term" value="F:metal ion binding"/>
    <property type="evidence" value="ECO:0007669"/>
    <property type="project" value="UniProtKB-UniRule"/>
</dbReference>
<evidence type="ECO:0000256" key="3">
    <source>
        <dbReference type="ARBA" id="ARBA00005404"/>
    </source>
</evidence>
<sequence>MMAEPEITFTLDGQALSARKGEPILEAALRRGIHIPHFCYHRYLSVVGQCRACLVEVLDAGNGKPIPKLQPSCATPAAPGMVVSALTRRVKEAQEGVFEFLLKNHPLDCPVCDQGGECPLQDQTMAYGKPVSRTHELRRIYPRKEISAYVKPEMNRCVHCTRCIRFSHEIDGGGEFGWAHRGDRTEVGVFEDLPLTSIVSGNVIDICPVGALTDNKYRFTARVWEMSHVAGPCTLCSVGCRQRVWRMGTELKRVTGAENPQVNDSWICDVGRYGWSGAHAAERILRPMIRRGERLEPCSWAEALGAVARRLNAVRSEGGGSAVAGLGGAWATNESAFQFGAFFRDALGSNNVDCRVHPRDLAQTEAQLAAFGAIGGLGRIEDLGRSKAILLVGSDPFEEHPILALQIRKAARAGAAVVSVHPRRVDLRLAGVRHLNPLPGGTARALRALAKALSEAAAPGGEGAEAYSRVLASADFGALCREADLDPPEVRAAAQALRAEGGAAVLAGPGADDEASAAEAANLALLLHAGLLFATQGPNLQGALDMGLHPGLLPGGRPLSDAVAREACRASWGGSVSETPGLASGQMWDALNNGRVRALYLFQCDPAAEHPDGARVRRALEAAEFVVLHASHENASVAYADVVLPATTLYEEEGTVTNLERRVQRLRRALKPLGEAREPWRAFAELSRLMEAPMKAASLDRIRLQARALAPEYAAAFARLPEEGVHLARERGGAFRPAALPPAAAPAEGLRLMLAPALWLSGSYAASAYHLKDMPPAALRLSPPDADRVGAGEGEEAELDLGGRAYRLPVRVDASLPVGLALAPEGYLAALRGGIEAGGSRGGVTVKVRAAARAGAGA</sequence>
<comment type="similarity">
    <text evidence="3 13">Belongs to the complex I 75 kDa subunit family.</text>
</comment>
<dbReference type="InterPro" id="IPR019574">
    <property type="entry name" value="NADH_UbQ_OxRdtase_Gsu_4Fe4S-bd"/>
</dbReference>
<dbReference type="GO" id="GO:0051537">
    <property type="term" value="F:2 iron, 2 sulfur cluster binding"/>
    <property type="evidence" value="ECO:0007669"/>
    <property type="project" value="UniProtKB-UniRule"/>
</dbReference>
<dbReference type="Gene3D" id="2.20.25.90">
    <property type="entry name" value="ADC-like domains"/>
    <property type="match status" value="1"/>
</dbReference>
<evidence type="ECO:0000256" key="7">
    <source>
        <dbReference type="ARBA" id="ARBA00022967"/>
    </source>
</evidence>
<keyword evidence="4 13" id="KW-0004">4Fe-4S</keyword>
<dbReference type="Gene3D" id="3.10.20.740">
    <property type="match status" value="1"/>
</dbReference>
<dbReference type="GO" id="GO:0048038">
    <property type="term" value="F:quinone binding"/>
    <property type="evidence" value="ECO:0007669"/>
    <property type="project" value="UniProtKB-UniRule"/>
</dbReference>
<evidence type="ECO:0000259" key="16">
    <source>
        <dbReference type="PROSITE" id="PS51839"/>
    </source>
</evidence>
<dbReference type="PANTHER" id="PTHR43105:SF12">
    <property type="entry name" value="NADH-QUINONE OXIDOREDUCTASE SUBUNIT G"/>
    <property type="match status" value="1"/>
</dbReference>
<dbReference type="NCBIfam" id="TIGR01973">
    <property type="entry name" value="NuoG"/>
    <property type="match status" value="1"/>
</dbReference>
<accession>A0A932MQ46</accession>
<keyword evidence="9 13" id="KW-0411">Iron-sulfur</keyword>
<protein>
    <recommendedName>
        <fullName evidence="13">NADH-quinone oxidoreductase</fullName>
        <ecNumber evidence="13">7.1.1.-</ecNumber>
    </recommendedName>
</protein>
<dbReference type="SUPFAM" id="SSF53706">
    <property type="entry name" value="Formate dehydrogenase/DMSO reductase, domains 1-3"/>
    <property type="match status" value="1"/>
</dbReference>
<evidence type="ECO:0000256" key="2">
    <source>
        <dbReference type="ARBA" id="ARBA00004370"/>
    </source>
</evidence>
<dbReference type="InterPro" id="IPR010228">
    <property type="entry name" value="NADH_UbQ_OxRdtase_Gsu"/>
</dbReference>
<dbReference type="InterPro" id="IPR036010">
    <property type="entry name" value="2Fe-2S_ferredoxin-like_sf"/>
</dbReference>
<dbReference type="Pfam" id="PF00384">
    <property type="entry name" value="Molybdopterin"/>
    <property type="match status" value="1"/>
</dbReference>
<keyword evidence="17" id="KW-0560">Oxidoreductase</keyword>
<keyword evidence="11" id="KW-0472">Membrane</keyword>
<dbReference type="SMART" id="SM00929">
    <property type="entry name" value="NADH-G_4Fe-4S_3"/>
    <property type="match status" value="1"/>
</dbReference>
<keyword evidence="10 13" id="KW-0520">NAD</keyword>
<keyword evidence="13" id="KW-0874">Quinone</keyword>
<evidence type="ECO:0000256" key="4">
    <source>
        <dbReference type="ARBA" id="ARBA00022485"/>
    </source>
</evidence>
<dbReference type="Gene3D" id="3.40.228.10">
    <property type="entry name" value="Dimethylsulfoxide Reductase, domain 2"/>
    <property type="match status" value="1"/>
</dbReference>
<dbReference type="PIRSF" id="PIRSF036643">
    <property type="entry name" value="FDH_alpha"/>
    <property type="match status" value="1"/>
</dbReference>
<evidence type="ECO:0000256" key="1">
    <source>
        <dbReference type="ARBA" id="ARBA00001966"/>
    </source>
</evidence>
<dbReference type="Pfam" id="PF13510">
    <property type="entry name" value="Fer2_4"/>
    <property type="match status" value="1"/>
</dbReference>
<dbReference type="AlphaFoldDB" id="A0A932MQ46"/>
<feature type="domain" description="4Fe-4S Mo/W bis-MGD-type" evidence="15">
    <location>
        <begin position="226"/>
        <end position="282"/>
    </location>
</feature>
<dbReference type="InterPro" id="IPR050123">
    <property type="entry name" value="Prok_molybdopt-oxidoreductase"/>
</dbReference>
<feature type="domain" description="2Fe-2S ferredoxin-type" evidence="14">
    <location>
        <begin position="5"/>
        <end position="89"/>
    </location>
</feature>
<dbReference type="Pfam" id="PF22117">
    <property type="entry name" value="Fer4_Nqo3"/>
    <property type="match status" value="1"/>
</dbReference>
<organism evidence="17 18">
    <name type="scientific">Tectimicrobiota bacterium</name>
    <dbReference type="NCBI Taxonomy" id="2528274"/>
    <lineage>
        <taxon>Bacteria</taxon>
        <taxon>Pseudomonadati</taxon>
        <taxon>Nitrospinota/Tectimicrobiota group</taxon>
        <taxon>Candidatus Tectimicrobiota</taxon>
    </lineage>
</organism>
<keyword evidence="8 13" id="KW-0408">Iron</keyword>
<evidence type="ECO:0000313" key="18">
    <source>
        <dbReference type="Proteomes" id="UP000782312"/>
    </source>
</evidence>
<dbReference type="PROSITE" id="PS51839">
    <property type="entry name" value="4FE4S_HC3"/>
    <property type="match status" value="1"/>
</dbReference>
<dbReference type="EC" id="7.1.1.-" evidence="13"/>
<reference evidence="17" key="1">
    <citation type="submission" date="2020-07" db="EMBL/GenBank/DDBJ databases">
        <title>Huge and variable diversity of episymbiotic CPR bacteria and DPANN archaea in groundwater ecosystems.</title>
        <authorList>
            <person name="He C.Y."/>
            <person name="Keren R."/>
            <person name="Whittaker M."/>
            <person name="Farag I.F."/>
            <person name="Doudna J."/>
            <person name="Cate J.H.D."/>
            <person name="Banfield J.F."/>
        </authorList>
    </citation>
    <scope>NUCLEOTIDE SEQUENCE</scope>
    <source>
        <strain evidence="17">NC_groundwater_763_Ag_S-0.2um_68_21</strain>
    </source>
</reference>
<dbReference type="GO" id="GO:0003954">
    <property type="term" value="F:NADH dehydrogenase activity"/>
    <property type="evidence" value="ECO:0007669"/>
    <property type="project" value="TreeGrafter"/>
</dbReference>
<dbReference type="EMBL" id="JACPUR010000040">
    <property type="protein sequence ID" value="MBI3129282.1"/>
    <property type="molecule type" value="Genomic_DNA"/>
</dbReference>
<dbReference type="SUPFAM" id="SSF54862">
    <property type="entry name" value="4Fe-4S ferredoxins"/>
    <property type="match status" value="1"/>
</dbReference>
<dbReference type="PROSITE" id="PS00642">
    <property type="entry name" value="COMPLEX1_75K_2"/>
    <property type="match status" value="1"/>
</dbReference>
<evidence type="ECO:0000256" key="11">
    <source>
        <dbReference type="ARBA" id="ARBA00023136"/>
    </source>
</evidence>
<keyword evidence="6 13" id="KW-0479">Metal-binding</keyword>
<dbReference type="FunFam" id="3.10.20.740:FF:000004">
    <property type="entry name" value="NADH-quinone oxidoreductase"/>
    <property type="match status" value="1"/>
</dbReference>
<dbReference type="Pfam" id="PF10588">
    <property type="entry name" value="NADH-G_4Fe-4S_3"/>
    <property type="match status" value="1"/>
</dbReference>
<dbReference type="PROSITE" id="PS00643">
    <property type="entry name" value="COMPLEX1_75K_3"/>
    <property type="match status" value="1"/>
</dbReference>